<comment type="caution">
    <text evidence="2">The sequence shown here is derived from an EMBL/GenBank/DDBJ whole genome shotgun (WGS) entry which is preliminary data.</text>
</comment>
<keyword evidence="1" id="KW-0812">Transmembrane</keyword>
<protein>
    <recommendedName>
        <fullName evidence="4">DUF3592 domain-containing protein</fullName>
    </recommendedName>
</protein>
<organism evidence="2 3">
    <name type="scientific">Micromonospora sonneratiae</name>
    <dbReference type="NCBI Taxonomy" id="1184706"/>
    <lineage>
        <taxon>Bacteria</taxon>
        <taxon>Bacillati</taxon>
        <taxon>Actinomycetota</taxon>
        <taxon>Actinomycetes</taxon>
        <taxon>Micromonosporales</taxon>
        <taxon>Micromonosporaceae</taxon>
        <taxon>Micromonospora</taxon>
    </lineage>
</organism>
<keyword evidence="1" id="KW-0472">Membrane</keyword>
<name>A0ABW3YRA1_9ACTN</name>
<dbReference type="RefSeq" id="WP_377578544.1">
    <property type="nucleotide sequence ID" value="NZ_JBHTMP010000092.1"/>
</dbReference>
<sequence length="152" mass="16212">MSGLGWAIACGAYKWHLATKTDRLRAEGVPVTASVWDRRNNMGRGGGTDTIEVYYMYGGNQYHARILCGGPTGCRSEPPKEMILRVDPARPDEFLASNGNTDDSVAIFNAWGGIPFGLLVGAIGGVQLVAVFKTGSPRRRVTSPARRAGTAG</sequence>
<accession>A0ABW3YRA1</accession>
<proteinExistence type="predicted"/>
<reference evidence="3" key="1">
    <citation type="journal article" date="2019" name="Int. J. Syst. Evol. Microbiol.">
        <title>The Global Catalogue of Microorganisms (GCM) 10K type strain sequencing project: providing services to taxonomists for standard genome sequencing and annotation.</title>
        <authorList>
            <consortium name="The Broad Institute Genomics Platform"/>
            <consortium name="The Broad Institute Genome Sequencing Center for Infectious Disease"/>
            <person name="Wu L."/>
            <person name="Ma J."/>
        </authorList>
    </citation>
    <scope>NUCLEOTIDE SEQUENCE [LARGE SCALE GENOMIC DNA]</scope>
    <source>
        <strain evidence="3">JCM 31037</strain>
    </source>
</reference>
<keyword evidence="1" id="KW-1133">Transmembrane helix</keyword>
<dbReference type="EMBL" id="JBHTMP010000092">
    <property type="protein sequence ID" value="MFD1325739.1"/>
    <property type="molecule type" value="Genomic_DNA"/>
</dbReference>
<evidence type="ECO:0000313" key="2">
    <source>
        <dbReference type="EMBL" id="MFD1325739.1"/>
    </source>
</evidence>
<dbReference type="Proteomes" id="UP001597260">
    <property type="component" value="Unassembled WGS sequence"/>
</dbReference>
<keyword evidence="3" id="KW-1185">Reference proteome</keyword>
<evidence type="ECO:0008006" key="4">
    <source>
        <dbReference type="Google" id="ProtNLM"/>
    </source>
</evidence>
<evidence type="ECO:0000313" key="3">
    <source>
        <dbReference type="Proteomes" id="UP001597260"/>
    </source>
</evidence>
<feature type="transmembrane region" description="Helical" evidence="1">
    <location>
        <begin position="110"/>
        <end position="132"/>
    </location>
</feature>
<evidence type="ECO:0000256" key="1">
    <source>
        <dbReference type="SAM" id="Phobius"/>
    </source>
</evidence>
<gene>
    <name evidence="2" type="ORF">ACFQ4H_32130</name>
</gene>